<feature type="chain" id="PRO_5004975288" description="RGS domain-containing protein" evidence="2">
    <location>
        <begin position="21"/>
        <end position="282"/>
    </location>
</feature>
<dbReference type="InterPro" id="IPR016137">
    <property type="entry name" value="RGS"/>
</dbReference>
<feature type="signal peptide" evidence="2">
    <location>
        <begin position="1"/>
        <end position="20"/>
    </location>
</feature>
<dbReference type="EMBL" id="ASPP01020790">
    <property type="protein sequence ID" value="ETO13153.1"/>
    <property type="molecule type" value="Genomic_DNA"/>
</dbReference>
<dbReference type="AlphaFoldDB" id="X6MGK8"/>
<dbReference type="PROSITE" id="PS50132">
    <property type="entry name" value="RGS"/>
    <property type="match status" value="1"/>
</dbReference>
<evidence type="ECO:0000259" key="3">
    <source>
        <dbReference type="PROSITE" id="PS50132"/>
    </source>
</evidence>
<dbReference type="Proteomes" id="UP000023152">
    <property type="component" value="Unassembled WGS sequence"/>
</dbReference>
<evidence type="ECO:0000313" key="4">
    <source>
        <dbReference type="EMBL" id="ETO13153.1"/>
    </source>
</evidence>
<accession>X6MGK8</accession>
<feature type="region of interest" description="Disordered" evidence="1">
    <location>
        <begin position="79"/>
        <end position="99"/>
    </location>
</feature>
<name>X6MGK8_RETFI</name>
<gene>
    <name evidence="4" type="ORF">RFI_24222</name>
</gene>
<keyword evidence="2" id="KW-0732">Signal</keyword>
<sequence>MIWVALLGVGLIIFPQHTYERQLCLMSCMAGLHSINGIIMLRPKSLYYKACENGKCRWNCLSVRKCYVSELTGGQNRSFSDLRTKSKNGSKSRSRETSGNRHAIEMSYQITLEEILSQKLGFELFVSHLVRELSLENVLFLVEYMQLKHFIVAHQLHTYIQDIGYRVPIYSNLLQKSLHPDLLQANMPVSTALLICFDMFRYLYSHYIANGAVALLNLAFESSSSISRQMLELKQNPSSEILQSLLCVFDGAARDIVRLLRGDSFYRFQLSKECIKYCEELL</sequence>
<dbReference type="SMART" id="SM00315">
    <property type="entry name" value="RGS"/>
    <property type="match status" value="1"/>
</dbReference>
<dbReference type="InterPro" id="IPR044926">
    <property type="entry name" value="RGS_subdomain_2"/>
</dbReference>
<evidence type="ECO:0000313" key="5">
    <source>
        <dbReference type="Proteomes" id="UP000023152"/>
    </source>
</evidence>
<dbReference type="PANTHER" id="PTHR10845:SF192">
    <property type="entry name" value="DOUBLE HIT, ISOFORM B"/>
    <property type="match status" value="1"/>
</dbReference>
<feature type="domain" description="RGS" evidence="3">
    <location>
        <begin position="111"/>
        <end position="278"/>
    </location>
</feature>
<dbReference type="InterPro" id="IPR036305">
    <property type="entry name" value="RGS_sf"/>
</dbReference>
<proteinExistence type="predicted"/>
<evidence type="ECO:0000256" key="2">
    <source>
        <dbReference type="SAM" id="SignalP"/>
    </source>
</evidence>
<organism evidence="4 5">
    <name type="scientific">Reticulomyxa filosa</name>
    <dbReference type="NCBI Taxonomy" id="46433"/>
    <lineage>
        <taxon>Eukaryota</taxon>
        <taxon>Sar</taxon>
        <taxon>Rhizaria</taxon>
        <taxon>Retaria</taxon>
        <taxon>Foraminifera</taxon>
        <taxon>Monothalamids</taxon>
        <taxon>Reticulomyxidae</taxon>
        <taxon>Reticulomyxa</taxon>
    </lineage>
</organism>
<dbReference type="SUPFAM" id="SSF48097">
    <property type="entry name" value="Regulator of G-protein signaling, RGS"/>
    <property type="match status" value="1"/>
</dbReference>
<reference evidence="4 5" key="1">
    <citation type="journal article" date="2013" name="Curr. Biol.">
        <title>The Genome of the Foraminiferan Reticulomyxa filosa.</title>
        <authorList>
            <person name="Glockner G."/>
            <person name="Hulsmann N."/>
            <person name="Schleicher M."/>
            <person name="Noegel A.A."/>
            <person name="Eichinger L."/>
            <person name="Gallinger C."/>
            <person name="Pawlowski J."/>
            <person name="Sierra R."/>
            <person name="Euteneuer U."/>
            <person name="Pillet L."/>
            <person name="Moustafa A."/>
            <person name="Platzer M."/>
            <person name="Groth M."/>
            <person name="Szafranski K."/>
            <person name="Schliwa M."/>
        </authorList>
    </citation>
    <scope>NUCLEOTIDE SEQUENCE [LARGE SCALE GENOMIC DNA]</scope>
</reference>
<protein>
    <recommendedName>
        <fullName evidence="3">RGS domain-containing protein</fullName>
    </recommendedName>
</protein>
<dbReference type="Gene3D" id="1.10.167.10">
    <property type="entry name" value="Regulator of G-protein Signalling 4, domain 2"/>
    <property type="match status" value="1"/>
</dbReference>
<comment type="caution">
    <text evidence="4">The sequence shown here is derived from an EMBL/GenBank/DDBJ whole genome shotgun (WGS) entry which is preliminary data.</text>
</comment>
<evidence type="ECO:0000256" key="1">
    <source>
        <dbReference type="SAM" id="MobiDB-lite"/>
    </source>
</evidence>
<keyword evidence="5" id="KW-1185">Reference proteome</keyword>
<dbReference type="PANTHER" id="PTHR10845">
    <property type="entry name" value="REGULATOR OF G PROTEIN SIGNALING"/>
    <property type="match status" value="1"/>
</dbReference>